<dbReference type="PANTHER" id="PTHR31746">
    <property type="entry name" value="TRANSMEMBRANE PROTEIN 229 FAMILY MEMBER"/>
    <property type="match status" value="1"/>
</dbReference>
<keyword evidence="2" id="KW-0812">Transmembrane</keyword>
<dbReference type="KEGG" id="crw:CROST_035360"/>
<evidence type="ECO:0000256" key="1">
    <source>
        <dbReference type="ARBA" id="ARBA00004141"/>
    </source>
</evidence>
<dbReference type="STRING" id="84029.CROST_39340"/>
<evidence type="ECO:0000313" key="5">
    <source>
        <dbReference type="EMBL" id="URZ12791.1"/>
    </source>
</evidence>
<dbReference type="AlphaFoldDB" id="A0A1S8LQJ2"/>
<evidence type="ECO:0000313" key="6">
    <source>
        <dbReference type="Proteomes" id="UP000190951"/>
    </source>
</evidence>
<dbReference type="Pfam" id="PF06541">
    <property type="entry name" value="ABC_trans_CmpB"/>
    <property type="match status" value="1"/>
</dbReference>
<accession>A0A1S8LQJ2</accession>
<evidence type="ECO:0000256" key="3">
    <source>
        <dbReference type="ARBA" id="ARBA00022989"/>
    </source>
</evidence>
<dbReference type="InterPro" id="IPR010540">
    <property type="entry name" value="CmpB_TMEM229"/>
</dbReference>
<sequence>MKILRFILYGIAGWCVEIVWTGFGSMLNGDVTLRAWTNMWMFLIYGLAIFLEPIHNNIRHLPIIIRGAIYSALIIIFEYLIGSFLALVLGTCPWHYNNGPFTIQGITRLDYFPYWLVAGLLFEKLHDALLKLTITTEQSSS</sequence>
<dbReference type="GO" id="GO:0016020">
    <property type="term" value="C:membrane"/>
    <property type="evidence" value="ECO:0007669"/>
    <property type="project" value="UniProtKB-SubCell"/>
</dbReference>
<keyword evidence="3" id="KW-1133">Transmembrane helix</keyword>
<dbReference type="EMBL" id="CP096983">
    <property type="protein sequence ID" value="URZ12791.1"/>
    <property type="molecule type" value="Genomic_DNA"/>
</dbReference>
<dbReference type="Proteomes" id="UP000190951">
    <property type="component" value="Chromosome"/>
</dbReference>
<reference evidence="5 6" key="1">
    <citation type="submission" date="2022-04" db="EMBL/GenBank/DDBJ databases">
        <title>Genome sequence of C. roseum typestrain.</title>
        <authorList>
            <person name="Poehlein A."/>
            <person name="Schoch T."/>
            <person name="Duerre P."/>
            <person name="Daniel R."/>
        </authorList>
    </citation>
    <scope>NUCLEOTIDE SEQUENCE [LARGE SCALE GENOMIC DNA]</scope>
    <source>
        <strain evidence="5 6">DSM 7320</strain>
    </source>
</reference>
<comment type="subcellular location">
    <subcellularLocation>
        <location evidence="1">Membrane</location>
        <topology evidence="1">Multi-pass membrane protein</topology>
    </subcellularLocation>
</comment>
<protein>
    <submittedName>
        <fullName evidence="5">Uncharacterized protein</fullName>
    </submittedName>
</protein>
<keyword evidence="4" id="KW-0472">Membrane</keyword>
<evidence type="ECO:0000256" key="2">
    <source>
        <dbReference type="ARBA" id="ARBA00022692"/>
    </source>
</evidence>
<organism evidence="5 6">
    <name type="scientific">Clostridium felsineum</name>
    <dbReference type="NCBI Taxonomy" id="36839"/>
    <lineage>
        <taxon>Bacteria</taxon>
        <taxon>Bacillati</taxon>
        <taxon>Bacillota</taxon>
        <taxon>Clostridia</taxon>
        <taxon>Eubacteriales</taxon>
        <taxon>Clostridiaceae</taxon>
        <taxon>Clostridium</taxon>
    </lineage>
</organism>
<proteinExistence type="predicted"/>
<evidence type="ECO:0000256" key="4">
    <source>
        <dbReference type="ARBA" id="ARBA00023136"/>
    </source>
</evidence>
<name>A0A1S8LQJ2_9CLOT</name>
<dbReference type="RefSeq" id="WP_077835653.1">
    <property type="nucleotide sequence ID" value="NZ_CP096983.1"/>
</dbReference>
<dbReference type="PANTHER" id="PTHR31746:SF2">
    <property type="entry name" value="TRANSMEMBRANE PROTEIN 229A"/>
    <property type="match status" value="1"/>
</dbReference>
<keyword evidence="6" id="KW-1185">Reference proteome</keyword>
<gene>
    <name evidence="5" type="ORF">CROST_035360</name>
</gene>